<evidence type="ECO:0000256" key="1">
    <source>
        <dbReference type="SAM" id="MobiDB-lite"/>
    </source>
</evidence>
<reference evidence="4" key="1">
    <citation type="submission" date="2014-04" db="EMBL/GenBank/DDBJ databases">
        <title>Evolutionary Origins and Diversification of the Mycorrhizal Mutualists.</title>
        <authorList>
            <consortium name="DOE Joint Genome Institute"/>
            <consortium name="Mycorrhizal Genomics Consortium"/>
            <person name="Kohler A."/>
            <person name="Kuo A."/>
            <person name="Nagy L.G."/>
            <person name="Floudas D."/>
            <person name="Copeland A."/>
            <person name="Barry K.W."/>
            <person name="Cichocki N."/>
            <person name="Veneault-Fourrey C."/>
            <person name="LaButti K."/>
            <person name="Lindquist E.A."/>
            <person name="Lipzen A."/>
            <person name="Lundell T."/>
            <person name="Morin E."/>
            <person name="Murat C."/>
            <person name="Riley R."/>
            <person name="Ohm R."/>
            <person name="Sun H."/>
            <person name="Tunlid A."/>
            <person name="Henrissat B."/>
            <person name="Grigoriev I.V."/>
            <person name="Hibbett D.S."/>
            <person name="Martin F."/>
        </authorList>
    </citation>
    <scope>NUCLEOTIDE SEQUENCE [LARGE SCALE GENOMIC DNA]</scope>
    <source>
        <strain evidence="4">FD-334 SS-4</strain>
    </source>
</reference>
<feature type="compositionally biased region" description="Basic and acidic residues" evidence="1">
    <location>
        <begin position="1"/>
        <end position="23"/>
    </location>
</feature>
<dbReference type="Pfam" id="PF02373">
    <property type="entry name" value="JmjC"/>
    <property type="match status" value="1"/>
</dbReference>
<dbReference type="Proteomes" id="UP000054270">
    <property type="component" value="Unassembled WGS sequence"/>
</dbReference>
<organism evidence="3 4">
    <name type="scientific">Hypholoma sublateritium (strain FD-334 SS-4)</name>
    <dbReference type="NCBI Taxonomy" id="945553"/>
    <lineage>
        <taxon>Eukaryota</taxon>
        <taxon>Fungi</taxon>
        <taxon>Dikarya</taxon>
        <taxon>Basidiomycota</taxon>
        <taxon>Agaricomycotina</taxon>
        <taxon>Agaricomycetes</taxon>
        <taxon>Agaricomycetidae</taxon>
        <taxon>Agaricales</taxon>
        <taxon>Agaricineae</taxon>
        <taxon>Strophariaceae</taxon>
        <taxon>Hypholoma</taxon>
    </lineage>
</organism>
<evidence type="ECO:0000313" key="3">
    <source>
        <dbReference type="EMBL" id="KJA27385.1"/>
    </source>
</evidence>
<accession>A0A0D2Q6N6</accession>
<evidence type="ECO:0000259" key="2">
    <source>
        <dbReference type="PROSITE" id="PS51184"/>
    </source>
</evidence>
<dbReference type="InterPro" id="IPR003347">
    <property type="entry name" value="JmjC_dom"/>
</dbReference>
<dbReference type="PROSITE" id="PS51184">
    <property type="entry name" value="JMJC"/>
    <property type="match status" value="1"/>
</dbReference>
<keyword evidence="4" id="KW-1185">Reference proteome</keyword>
<feature type="compositionally biased region" description="Basic and acidic residues" evidence="1">
    <location>
        <begin position="58"/>
        <end position="82"/>
    </location>
</feature>
<dbReference type="SUPFAM" id="SSF51197">
    <property type="entry name" value="Clavaminate synthase-like"/>
    <property type="match status" value="1"/>
</dbReference>
<dbReference type="SMART" id="SM00558">
    <property type="entry name" value="JmjC"/>
    <property type="match status" value="1"/>
</dbReference>
<feature type="domain" description="JmjC" evidence="2">
    <location>
        <begin position="242"/>
        <end position="410"/>
    </location>
</feature>
<feature type="compositionally biased region" description="Polar residues" evidence="1">
    <location>
        <begin position="104"/>
        <end position="118"/>
    </location>
</feature>
<dbReference type="AlphaFoldDB" id="A0A0D2Q6N6"/>
<name>A0A0D2Q6N6_HYPSF</name>
<sequence length="610" mass="68237">MTIESQRMRVMADRRQWGDRIPDKVPYTNGSQSPFSSSPAPSVSSPPAVSPPQTVCGNHEDHAVHMEVGHRSRATDDQDRRSPSLGLTSRSSGSPESLAAQIDASLSPSSSQPNGIVTMDSTRNWSLERILNQAPNFYAVDRVSATSDASSLTDAITDHEREGLPLVIEGVHKHPEWSQHVFTLDEFGNGTSPDINVRNVHDWTDSTLPLKDFIAKCRTSSVVKEDGETERFYGKDAECPKSWERCLQSGKIVPEILLSKRSGDIFQHLPDNPNATIETLMCYLGIGDTCTPCHKDLCASSGQNLMCYTERDGSSFWFMTESSSAPAVAEYFKGLGQELDHENYIISIQELANAPFNVYVVQQKLGDMVLVPPRSCHQVVNTGGITVKTSWSRMTLRGLSVAYHYELPIYRRVCRPETYRVKSTIYYTLASLTRKFEMVHNRQAIPTQVNTNSSGLPSHISREMTLGVSVDTLVKDMRQLVTLYDLILVEEYETDASIREKTASKYLTAPTSVTSPDAFVCDFCAGDIFQSFFECRNCCDADGEPCHLCPGCYVEGRNCACGGMEPMQNRDFEQLITLRNKAIQAINTYESSCHRVYEQPFNLLYFFWFL</sequence>
<feature type="region of interest" description="Disordered" evidence="1">
    <location>
        <begin position="1"/>
        <end position="118"/>
    </location>
</feature>
<dbReference type="Gene3D" id="2.60.120.650">
    <property type="entry name" value="Cupin"/>
    <property type="match status" value="1"/>
</dbReference>
<feature type="compositionally biased region" description="Polar residues" evidence="1">
    <location>
        <begin position="85"/>
        <end position="95"/>
    </location>
</feature>
<dbReference type="EMBL" id="KN817524">
    <property type="protein sequence ID" value="KJA27385.1"/>
    <property type="molecule type" value="Genomic_DNA"/>
</dbReference>
<dbReference type="STRING" id="945553.A0A0D2Q6N6"/>
<protein>
    <recommendedName>
        <fullName evidence="2">JmjC domain-containing protein</fullName>
    </recommendedName>
</protein>
<feature type="compositionally biased region" description="Low complexity" evidence="1">
    <location>
        <begin position="31"/>
        <end position="53"/>
    </location>
</feature>
<proteinExistence type="predicted"/>
<evidence type="ECO:0000313" key="4">
    <source>
        <dbReference type="Proteomes" id="UP000054270"/>
    </source>
</evidence>
<dbReference type="OrthoDB" id="298344at2759"/>
<gene>
    <name evidence="3" type="ORF">HYPSUDRAFT_157584</name>
</gene>
<dbReference type="OMA" id="YAKDVEC"/>